<dbReference type="EnsemblMetazoa" id="GAUT033655-RA">
    <property type="protein sequence ID" value="GAUT033655-PA"/>
    <property type="gene ID" value="GAUT033655"/>
</dbReference>
<evidence type="ECO:0000313" key="3">
    <source>
        <dbReference type="Proteomes" id="UP000078200"/>
    </source>
</evidence>
<dbReference type="AlphaFoldDB" id="A0A1A9VDC4"/>
<proteinExistence type="predicted"/>
<dbReference type="Proteomes" id="UP000078200">
    <property type="component" value="Unassembled WGS sequence"/>
</dbReference>
<organism evidence="2 3">
    <name type="scientific">Glossina austeni</name>
    <name type="common">Savannah tsetse fly</name>
    <dbReference type="NCBI Taxonomy" id="7395"/>
    <lineage>
        <taxon>Eukaryota</taxon>
        <taxon>Metazoa</taxon>
        <taxon>Ecdysozoa</taxon>
        <taxon>Arthropoda</taxon>
        <taxon>Hexapoda</taxon>
        <taxon>Insecta</taxon>
        <taxon>Pterygota</taxon>
        <taxon>Neoptera</taxon>
        <taxon>Endopterygota</taxon>
        <taxon>Diptera</taxon>
        <taxon>Brachycera</taxon>
        <taxon>Muscomorpha</taxon>
        <taxon>Hippoboscoidea</taxon>
        <taxon>Glossinidae</taxon>
        <taxon>Glossina</taxon>
    </lineage>
</organism>
<evidence type="ECO:0000313" key="2">
    <source>
        <dbReference type="EnsemblMetazoa" id="GAUT033655-PA"/>
    </source>
</evidence>
<feature type="region of interest" description="Disordered" evidence="1">
    <location>
        <begin position="87"/>
        <end position="122"/>
    </location>
</feature>
<protein>
    <submittedName>
        <fullName evidence="2">Uncharacterized protein</fullName>
    </submittedName>
</protein>
<keyword evidence="3" id="KW-1185">Reference proteome</keyword>
<dbReference type="VEuPathDB" id="VectorBase:GAUT033655"/>
<sequence length="186" mass="20907">MAKEVVSTLTKIRHLSWLLKTQWRTLSFYEGIVGCQETKRVGGPPRLTPDNCDTSSPIGFTDSRPDGDNTERPLDELKCMLDRRAHSTPPIVRPGKQRTPPPRRIAEGSSRNKINSRGPVRCTSDSVSIGDDVRLFSMGDIQAEFLCSLENFERKGKMQQAEQRIDSISFSNFDDAQVPEAFCCML</sequence>
<reference evidence="2" key="1">
    <citation type="submission" date="2020-05" db="UniProtKB">
        <authorList>
            <consortium name="EnsemblMetazoa"/>
        </authorList>
    </citation>
    <scope>IDENTIFICATION</scope>
    <source>
        <strain evidence="2">TTRI</strain>
    </source>
</reference>
<accession>A0A1A9VDC4</accession>
<name>A0A1A9VDC4_GLOAU</name>
<evidence type="ECO:0000256" key="1">
    <source>
        <dbReference type="SAM" id="MobiDB-lite"/>
    </source>
</evidence>
<feature type="region of interest" description="Disordered" evidence="1">
    <location>
        <begin position="40"/>
        <end position="70"/>
    </location>
</feature>